<dbReference type="RefSeq" id="XP_020052077.1">
    <property type="nucleotide sequence ID" value="XM_020201990.1"/>
</dbReference>
<dbReference type="AlphaFoldDB" id="A0A1L9WHY6"/>
<evidence type="ECO:0000313" key="3">
    <source>
        <dbReference type="Proteomes" id="UP000184546"/>
    </source>
</evidence>
<evidence type="ECO:0000256" key="1">
    <source>
        <dbReference type="SAM" id="MobiDB-lite"/>
    </source>
</evidence>
<dbReference type="EMBL" id="KV878988">
    <property type="protein sequence ID" value="OJJ95737.1"/>
    <property type="molecule type" value="Genomic_DNA"/>
</dbReference>
<feature type="region of interest" description="Disordered" evidence="1">
    <location>
        <begin position="166"/>
        <end position="197"/>
    </location>
</feature>
<evidence type="ECO:0000313" key="2">
    <source>
        <dbReference type="EMBL" id="OJJ95737.1"/>
    </source>
</evidence>
<name>A0A1L9WHY6_ASPA1</name>
<reference evidence="3" key="1">
    <citation type="journal article" date="2017" name="Genome Biol.">
        <title>Comparative genomics reveals high biological diversity and specific adaptations in the industrially and medically important fungal genus Aspergillus.</title>
        <authorList>
            <person name="de Vries R.P."/>
            <person name="Riley R."/>
            <person name="Wiebenga A."/>
            <person name="Aguilar-Osorio G."/>
            <person name="Amillis S."/>
            <person name="Uchima C.A."/>
            <person name="Anderluh G."/>
            <person name="Asadollahi M."/>
            <person name="Askin M."/>
            <person name="Barry K."/>
            <person name="Battaglia E."/>
            <person name="Bayram O."/>
            <person name="Benocci T."/>
            <person name="Braus-Stromeyer S.A."/>
            <person name="Caldana C."/>
            <person name="Canovas D."/>
            <person name="Cerqueira G.C."/>
            <person name="Chen F."/>
            <person name="Chen W."/>
            <person name="Choi C."/>
            <person name="Clum A."/>
            <person name="Dos Santos R.A."/>
            <person name="Damasio A.R."/>
            <person name="Diallinas G."/>
            <person name="Emri T."/>
            <person name="Fekete E."/>
            <person name="Flipphi M."/>
            <person name="Freyberg S."/>
            <person name="Gallo A."/>
            <person name="Gournas C."/>
            <person name="Habgood R."/>
            <person name="Hainaut M."/>
            <person name="Harispe M.L."/>
            <person name="Henrissat B."/>
            <person name="Hilden K.S."/>
            <person name="Hope R."/>
            <person name="Hossain A."/>
            <person name="Karabika E."/>
            <person name="Karaffa L."/>
            <person name="Karanyi Z."/>
            <person name="Krasevec N."/>
            <person name="Kuo A."/>
            <person name="Kusch H."/>
            <person name="LaButti K."/>
            <person name="Lagendijk E.L."/>
            <person name="Lapidus A."/>
            <person name="Levasseur A."/>
            <person name="Lindquist E."/>
            <person name="Lipzen A."/>
            <person name="Logrieco A.F."/>
            <person name="MacCabe A."/>
            <person name="Maekelae M.R."/>
            <person name="Malavazi I."/>
            <person name="Melin P."/>
            <person name="Meyer V."/>
            <person name="Mielnichuk N."/>
            <person name="Miskei M."/>
            <person name="Molnar A.P."/>
            <person name="Mule G."/>
            <person name="Ngan C.Y."/>
            <person name="Orejas M."/>
            <person name="Orosz E."/>
            <person name="Ouedraogo J.P."/>
            <person name="Overkamp K.M."/>
            <person name="Park H.-S."/>
            <person name="Perrone G."/>
            <person name="Piumi F."/>
            <person name="Punt P.J."/>
            <person name="Ram A.F."/>
            <person name="Ramon A."/>
            <person name="Rauscher S."/>
            <person name="Record E."/>
            <person name="Riano-Pachon D.M."/>
            <person name="Robert V."/>
            <person name="Roehrig J."/>
            <person name="Ruller R."/>
            <person name="Salamov A."/>
            <person name="Salih N.S."/>
            <person name="Samson R.A."/>
            <person name="Sandor E."/>
            <person name="Sanguinetti M."/>
            <person name="Schuetze T."/>
            <person name="Sepcic K."/>
            <person name="Shelest E."/>
            <person name="Sherlock G."/>
            <person name="Sophianopoulou V."/>
            <person name="Squina F.M."/>
            <person name="Sun H."/>
            <person name="Susca A."/>
            <person name="Todd R.B."/>
            <person name="Tsang A."/>
            <person name="Unkles S.E."/>
            <person name="van de Wiele N."/>
            <person name="van Rossen-Uffink D."/>
            <person name="Oliveira J.V."/>
            <person name="Vesth T.C."/>
            <person name="Visser J."/>
            <person name="Yu J.-H."/>
            <person name="Zhou M."/>
            <person name="Andersen M.R."/>
            <person name="Archer D.B."/>
            <person name="Baker S.E."/>
            <person name="Benoit I."/>
            <person name="Brakhage A.A."/>
            <person name="Braus G.H."/>
            <person name="Fischer R."/>
            <person name="Frisvad J.C."/>
            <person name="Goldman G.H."/>
            <person name="Houbraken J."/>
            <person name="Oakley B."/>
            <person name="Pocsi I."/>
            <person name="Scazzocchio C."/>
            <person name="Seiboth B."/>
            <person name="vanKuyk P.A."/>
            <person name="Wortman J."/>
            <person name="Dyer P.S."/>
            <person name="Grigoriev I.V."/>
        </authorList>
    </citation>
    <scope>NUCLEOTIDE SEQUENCE [LARGE SCALE GENOMIC DNA]</scope>
    <source>
        <strain evidence="3">ATCC 16872 / CBS 172.66 / WB 5094</strain>
    </source>
</reference>
<dbReference type="OMA" id="EGWTCDP"/>
<protein>
    <submittedName>
        <fullName evidence="2">Uncharacterized protein</fullName>
    </submittedName>
</protein>
<dbReference type="GeneID" id="30975804"/>
<organism evidence="2 3">
    <name type="scientific">Aspergillus aculeatus (strain ATCC 16872 / CBS 172.66 / WB 5094)</name>
    <dbReference type="NCBI Taxonomy" id="690307"/>
    <lineage>
        <taxon>Eukaryota</taxon>
        <taxon>Fungi</taxon>
        <taxon>Dikarya</taxon>
        <taxon>Ascomycota</taxon>
        <taxon>Pezizomycotina</taxon>
        <taxon>Eurotiomycetes</taxon>
        <taxon>Eurotiomycetidae</taxon>
        <taxon>Eurotiales</taxon>
        <taxon>Aspergillaceae</taxon>
        <taxon>Aspergillus</taxon>
        <taxon>Aspergillus subgen. Circumdati</taxon>
    </lineage>
</organism>
<dbReference type="VEuPathDB" id="FungiDB:ASPACDRAFT_47627"/>
<dbReference type="OrthoDB" id="4486068at2759"/>
<gene>
    <name evidence="2" type="ORF">ASPACDRAFT_47627</name>
</gene>
<dbReference type="Proteomes" id="UP000184546">
    <property type="component" value="Unassembled WGS sequence"/>
</dbReference>
<proteinExistence type="predicted"/>
<accession>A0A1L9WHY6</accession>
<sequence length="197" mass="22074">MAEVLLPWLNGRLDLRQAYTFTLNDIVDTPRDIVQHPVSYGGPPPAPECRHAHLDSWAYHSPASVPIPEGWTNDPYDPELYFAYSSSEAYQSRCFGIPGARFVLLDTEDTSYIIASGGRYYCGNFLLEDRLFEITRPTTLPGILEAIASKGLRGLRMKTLELVDIDEEPPDEVPPEHEKNRVLVVPASDIPESNQTT</sequence>
<keyword evidence="3" id="KW-1185">Reference proteome</keyword>